<proteinExistence type="inferred from homology"/>
<evidence type="ECO:0000256" key="5">
    <source>
        <dbReference type="ARBA" id="ARBA00023277"/>
    </source>
</evidence>
<reference evidence="11 12" key="1">
    <citation type="submission" date="2024-06" db="EMBL/GenBank/DDBJ databases">
        <title>A chromosome level genome sequence of Diviner's sage (Salvia divinorum).</title>
        <authorList>
            <person name="Ford S.A."/>
            <person name="Ro D.-K."/>
            <person name="Ness R.W."/>
            <person name="Phillips M.A."/>
        </authorList>
    </citation>
    <scope>NUCLEOTIDE SEQUENCE [LARGE SCALE GENOMIC DNA]</scope>
    <source>
        <strain evidence="11">SAF-2024a</strain>
        <tissue evidence="11">Leaf</tissue>
    </source>
</reference>
<evidence type="ECO:0000256" key="3">
    <source>
        <dbReference type="ARBA" id="ARBA00022801"/>
    </source>
</evidence>
<feature type="signal peptide" evidence="9">
    <location>
        <begin position="1"/>
        <end position="22"/>
    </location>
</feature>
<dbReference type="PANTHER" id="PTHR22298">
    <property type="entry name" value="ENDO-1,4-BETA-GLUCANASE"/>
    <property type="match status" value="1"/>
</dbReference>
<keyword evidence="9" id="KW-0732">Signal</keyword>
<protein>
    <recommendedName>
        <fullName evidence="9">Endoglucanase</fullName>
        <ecNumber evidence="9">3.2.1.4</ecNumber>
    </recommendedName>
</protein>
<dbReference type="Proteomes" id="UP001567538">
    <property type="component" value="Unassembled WGS sequence"/>
</dbReference>
<feature type="active site" evidence="8">
    <location>
        <position position="411"/>
    </location>
</feature>
<keyword evidence="4 9" id="KW-0136">Cellulose degradation</keyword>
<dbReference type="EMBL" id="JBEAFC010000003">
    <property type="protein sequence ID" value="KAL1565614.1"/>
    <property type="molecule type" value="Genomic_DNA"/>
</dbReference>
<dbReference type="Pfam" id="PF00759">
    <property type="entry name" value="Glyco_hydro_9"/>
    <property type="match status" value="1"/>
</dbReference>
<dbReference type="EC" id="3.2.1.4" evidence="9"/>
<keyword evidence="12" id="KW-1185">Reference proteome</keyword>
<dbReference type="SUPFAM" id="SSF48208">
    <property type="entry name" value="Six-hairpin glycosidases"/>
    <property type="match status" value="1"/>
</dbReference>
<dbReference type="GO" id="GO:0030245">
    <property type="term" value="P:cellulose catabolic process"/>
    <property type="evidence" value="ECO:0007669"/>
    <property type="project" value="UniProtKB-KW"/>
</dbReference>
<comment type="similarity">
    <text evidence="2 8 9">Belongs to the glycosyl hydrolase 9 (cellulase E) family.</text>
</comment>
<dbReference type="InterPro" id="IPR008928">
    <property type="entry name" value="6-hairpin_glycosidase_sf"/>
</dbReference>
<dbReference type="InterPro" id="IPR001701">
    <property type="entry name" value="Glyco_hydro_9"/>
</dbReference>
<evidence type="ECO:0000256" key="1">
    <source>
        <dbReference type="ARBA" id="ARBA00000966"/>
    </source>
</evidence>
<name>A0ABD1ID12_SALDI</name>
<dbReference type="FunFam" id="1.50.10.10:FF:000020">
    <property type="entry name" value="Endoglucanase"/>
    <property type="match status" value="1"/>
</dbReference>
<gene>
    <name evidence="11" type="ORF">AAHA92_07805</name>
</gene>
<evidence type="ECO:0000256" key="9">
    <source>
        <dbReference type="RuleBase" id="RU361166"/>
    </source>
</evidence>
<evidence type="ECO:0000259" key="10">
    <source>
        <dbReference type="Pfam" id="PF00759"/>
    </source>
</evidence>
<comment type="caution">
    <text evidence="11">The sequence shown here is derived from an EMBL/GenBank/DDBJ whole genome shotgun (WGS) entry which is preliminary data.</text>
</comment>
<keyword evidence="6 8" id="KW-0326">Glycosidase</keyword>
<evidence type="ECO:0000256" key="6">
    <source>
        <dbReference type="ARBA" id="ARBA00023295"/>
    </source>
</evidence>
<evidence type="ECO:0000313" key="11">
    <source>
        <dbReference type="EMBL" id="KAL1565614.1"/>
    </source>
</evidence>
<keyword evidence="7 8" id="KW-0624">Polysaccharide degradation</keyword>
<dbReference type="GO" id="GO:0008810">
    <property type="term" value="F:cellulase activity"/>
    <property type="evidence" value="ECO:0007669"/>
    <property type="project" value="UniProtKB-EC"/>
</dbReference>
<comment type="catalytic activity">
    <reaction evidence="1 9">
        <text>Endohydrolysis of (1-&gt;4)-beta-D-glucosidic linkages in cellulose, lichenin and cereal beta-D-glucans.</text>
        <dbReference type="EC" id="3.2.1.4"/>
    </reaction>
</comment>
<dbReference type="InterPro" id="IPR018221">
    <property type="entry name" value="Glyco_hydro_9_His_AS"/>
</dbReference>
<feature type="domain" description="Glycoside hydrolase family 9" evidence="10">
    <location>
        <begin position="27"/>
        <end position="484"/>
    </location>
</feature>
<dbReference type="InterPro" id="IPR012341">
    <property type="entry name" value="6hp_glycosidase-like_sf"/>
</dbReference>
<evidence type="ECO:0000256" key="4">
    <source>
        <dbReference type="ARBA" id="ARBA00023001"/>
    </source>
</evidence>
<dbReference type="Gene3D" id="1.50.10.10">
    <property type="match status" value="1"/>
</dbReference>
<sequence>MVRKITCLVIVLVLAVLGDGNAILHDYGDALAKSILYYEGQRSGKLPATQRMAWRKDSALRDGFDKGVDLTGGYYDAGDNVKYNFPMAFTITMMAWGVIEHGGSMGAELPHALEAVRWATDYFLKSTAHPGVIYAQVGDPNTDHNCWQRPEDMDTPRTVYAVTTDKPGSEVAAETAAALAAASLAFRAFGDKAYGIVLLKRAVEVFKFADKYRASYNDSIGEGACPFYCDYSGYQDELLWGAAWIYKATNNVYYWNYVKENIVTFKAQIEGANFEFGWDSKHAGISVLVSDWVLKNTTEASTTPFLSYADAFMCSLMSESPTKIFQFTPGGLLMKGGKCDLQQVSSISFLVLGYTNYLKNSTHVIRCNDKTINQAQLLNFVKNQVDYILGSNPLNMSYMVGYGDKFPRRIHHRGSSIQSLAQHPDHIGCKDGTPYFESTGPNPNELTGAVVGGPEIDDSFADARANSSKSEPTTYIASPLVGLLAYLSAH</sequence>
<organism evidence="11 12">
    <name type="scientific">Salvia divinorum</name>
    <name type="common">Maria pastora</name>
    <name type="synonym">Diviner's sage</name>
    <dbReference type="NCBI Taxonomy" id="28513"/>
    <lineage>
        <taxon>Eukaryota</taxon>
        <taxon>Viridiplantae</taxon>
        <taxon>Streptophyta</taxon>
        <taxon>Embryophyta</taxon>
        <taxon>Tracheophyta</taxon>
        <taxon>Spermatophyta</taxon>
        <taxon>Magnoliopsida</taxon>
        <taxon>eudicotyledons</taxon>
        <taxon>Gunneridae</taxon>
        <taxon>Pentapetalae</taxon>
        <taxon>asterids</taxon>
        <taxon>lamiids</taxon>
        <taxon>Lamiales</taxon>
        <taxon>Lamiaceae</taxon>
        <taxon>Nepetoideae</taxon>
        <taxon>Mentheae</taxon>
        <taxon>Salviinae</taxon>
        <taxon>Salvia</taxon>
        <taxon>Salvia subgen. Calosphace</taxon>
    </lineage>
</organism>
<accession>A0ABD1ID12</accession>
<keyword evidence="3 8" id="KW-0378">Hydrolase</keyword>
<evidence type="ECO:0000256" key="8">
    <source>
        <dbReference type="PROSITE-ProRule" id="PRU10059"/>
    </source>
</evidence>
<keyword evidence="5 8" id="KW-0119">Carbohydrate metabolism</keyword>
<evidence type="ECO:0000256" key="2">
    <source>
        <dbReference type="ARBA" id="ARBA00007072"/>
    </source>
</evidence>
<dbReference type="PROSITE" id="PS00592">
    <property type="entry name" value="GH9_2"/>
    <property type="match status" value="1"/>
</dbReference>
<evidence type="ECO:0000313" key="12">
    <source>
        <dbReference type="Proteomes" id="UP001567538"/>
    </source>
</evidence>
<feature type="chain" id="PRO_5044531204" description="Endoglucanase" evidence="9">
    <location>
        <begin position="23"/>
        <end position="490"/>
    </location>
</feature>
<dbReference type="AlphaFoldDB" id="A0ABD1ID12"/>
<evidence type="ECO:0000256" key="7">
    <source>
        <dbReference type="ARBA" id="ARBA00023326"/>
    </source>
</evidence>